<protein>
    <submittedName>
        <fullName evidence="1">Uncharacterized protein</fullName>
    </submittedName>
</protein>
<dbReference type="RefSeq" id="YP_009124849.1">
    <property type="nucleotide sequence ID" value="NC_026590.1"/>
</dbReference>
<evidence type="ECO:0000313" key="2">
    <source>
        <dbReference type="Proteomes" id="UP000027491"/>
    </source>
</evidence>
<sequence>MWQDRCYGDNIPDELPDGLLWSGRAPSWKAIAICLLRNDFRLHKLGYTTEPGDWARAALEMAKRKG</sequence>
<evidence type="ECO:0000313" key="1">
    <source>
        <dbReference type="EMBL" id="AID58926.1"/>
    </source>
</evidence>
<dbReference type="EMBL" id="KJ567043">
    <property type="protein sequence ID" value="AID58926.1"/>
    <property type="molecule type" value="Genomic_DNA"/>
</dbReference>
<organism evidence="1 2">
    <name type="scientific">Mycobacterium phage Gaia</name>
    <dbReference type="NCBI Taxonomy" id="1486472"/>
    <lineage>
        <taxon>Viruses</taxon>
        <taxon>Duplodnaviria</taxon>
        <taxon>Heunggongvirae</taxon>
        <taxon>Uroviricota</taxon>
        <taxon>Caudoviricetes</taxon>
        <taxon>Gaiavirus</taxon>
        <taxon>Gaiavirus gaia</taxon>
    </lineage>
</organism>
<reference evidence="1 2" key="1">
    <citation type="submission" date="2014-03" db="EMBL/GenBank/DDBJ databases">
        <authorList>
            <person name="Yoder B.A."/>
            <person name="Colicchio M.A."/>
            <person name="Schafer C.E."/>
            <person name="Abrahim M.R."/>
            <person name="Adkins N.L."/>
            <person name="Burke K.A."/>
            <person name="Churilla B.M."/>
            <person name="Cohen K.L."/>
            <person name="Fasoranti T.O."/>
            <person name="Genkil J.S."/>
            <person name="Kramer Z.J."/>
            <person name="Prout A.K."/>
            <person name="Schwarz A.G."/>
            <person name="Tish M."/>
            <person name="Vispute N."/>
            <person name="Wilkes K.E."/>
            <person name="Williams C.R."/>
            <person name="Xiao X."/>
            <person name="Yu V.J."/>
            <person name="Lapin J.S."/>
            <person name="Ott C.T."/>
            <person name="Walburn T.D."/>
            <person name="Bradley K.W."/>
            <person name="Clarke D.Q."/>
            <person name="Lewis M.F."/>
            <person name="Barker L.P."/>
            <person name="Bailey C."/>
            <person name="Asai D.J."/>
            <person name="Bowman C.A."/>
            <person name="Russell D.A."/>
            <person name="Pope W.H."/>
            <person name="Jacobs-Sera D."/>
            <person name="Hendrix R.W."/>
            <person name="Hatfull G.F."/>
        </authorList>
    </citation>
    <scope>NUCLEOTIDE SEQUENCE [LARGE SCALE GENOMIC DNA]</scope>
</reference>
<dbReference type="Proteomes" id="UP000027491">
    <property type="component" value="Segment"/>
</dbReference>
<keyword evidence="2" id="KW-1185">Reference proteome</keyword>
<gene>
    <name evidence="1" type="primary">107</name>
    <name evidence="1" type="ORF">PBI_GAIA_107</name>
</gene>
<name>A0A068F4N5_9CAUD</name>
<dbReference type="KEGG" id="vg:23679613"/>
<dbReference type="GeneID" id="23679613"/>
<proteinExistence type="predicted"/>
<accession>A0A068F4N5</accession>